<organism evidence="2 3">
    <name type="scientific">Rosa chinensis</name>
    <name type="common">China rose</name>
    <dbReference type="NCBI Taxonomy" id="74649"/>
    <lineage>
        <taxon>Eukaryota</taxon>
        <taxon>Viridiplantae</taxon>
        <taxon>Streptophyta</taxon>
        <taxon>Embryophyta</taxon>
        <taxon>Tracheophyta</taxon>
        <taxon>Spermatophyta</taxon>
        <taxon>Magnoliopsida</taxon>
        <taxon>eudicotyledons</taxon>
        <taxon>Gunneridae</taxon>
        <taxon>Pentapetalae</taxon>
        <taxon>rosids</taxon>
        <taxon>fabids</taxon>
        <taxon>Rosales</taxon>
        <taxon>Rosaceae</taxon>
        <taxon>Rosoideae</taxon>
        <taxon>Rosoideae incertae sedis</taxon>
        <taxon>Rosa</taxon>
    </lineage>
</organism>
<dbReference type="Proteomes" id="UP000238479">
    <property type="component" value="Chromosome 6"/>
</dbReference>
<dbReference type="InterPro" id="IPR005174">
    <property type="entry name" value="KIB1-4_b-propeller"/>
</dbReference>
<dbReference type="OMA" id="HETLWHE"/>
<protein>
    <recommendedName>
        <fullName evidence="1">KIB1-4 beta-propeller domain-containing protein</fullName>
    </recommendedName>
</protein>
<dbReference type="Gramene" id="PRQ25814">
    <property type="protein sequence ID" value="PRQ25814"/>
    <property type="gene ID" value="RchiOBHm_Chr6g0287741"/>
</dbReference>
<proteinExistence type="predicted"/>
<comment type="caution">
    <text evidence="2">The sequence shown here is derived from an EMBL/GenBank/DDBJ whole genome shotgun (WGS) entry which is preliminary data.</text>
</comment>
<keyword evidence="3" id="KW-1185">Reference proteome</keyword>
<dbReference type="InterPro" id="IPR050942">
    <property type="entry name" value="F-box_BR-signaling"/>
</dbReference>
<evidence type="ECO:0000313" key="3">
    <source>
        <dbReference type="Proteomes" id="UP000238479"/>
    </source>
</evidence>
<dbReference type="PANTHER" id="PTHR44259:SF108">
    <property type="entry name" value="F-BOX PROTEIN SKIP23-LIKE"/>
    <property type="match status" value="1"/>
</dbReference>
<sequence>MATGWCDSLQNYLVSLGERLAVFWNKFITAVRKSFGADQVPLLMLPKRIDDAMVQFYTLAKGEIYNANLPEISGKACFASLGWLLTVTSDQGELKFNMLHPSNHHAQIQLPGLLRCPLENIWKFALSSNPRSTLDYIVMFQTATTLGFCRPGLGGQGWKHLGFEAHNIIRDLTHYQGSFYVVDQSGRVSVVCEIDDPKRAHLSVVAPEIPSKEQLLGPKKGIKQLYLVESAGSLLVVLCTSYHNQYESTIGCRVFKVPFSNGNSWSDSEVKDLGNRALFLSNSSSSFSIEGSGNSGCKPNCIYFLNSKRVSPFVDLDVGIFNMEDGTINRDFSNSFNTGFEEIRESHLWIQPSF</sequence>
<dbReference type="Pfam" id="PF03478">
    <property type="entry name" value="Beta-prop_KIB1-4"/>
    <property type="match status" value="1"/>
</dbReference>
<feature type="domain" description="KIB1-4 beta-propeller" evidence="1">
    <location>
        <begin position="56"/>
        <end position="322"/>
    </location>
</feature>
<evidence type="ECO:0000259" key="1">
    <source>
        <dbReference type="Pfam" id="PF03478"/>
    </source>
</evidence>
<dbReference type="AlphaFoldDB" id="A0A2P6PV63"/>
<dbReference type="PANTHER" id="PTHR44259">
    <property type="entry name" value="OS07G0183000 PROTEIN-RELATED"/>
    <property type="match status" value="1"/>
</dbReference>
<dbReference type="EMBL" id="PDCK01000044">
    <property type="protein sequence ID" value="PRQ25814.1"/>
    <property type="molecule type" value="Genomic_DNA"/>
</dbReference>
<gene>
    <name evidence="2" type="ORF">RchiOBHm_Chr6g0287741</name>
</gene>
<evidence type="ECO:0000313" key="2">
    <source>
        <dbReference type="EMBL" id="PRQ25814.1"/>
    </source>
</evidence>
<accession>A0A2P6PV63</accession>
<reference evidence="2 3" key="1">
    <citation type="journal article" date="2018" name="Nat. Genet.">
        <title>The Rosa genome provides new insights in the design of modern roses.</title>
        <authorList>
            <person name="Bendahmane M."/>
        </authorList>
    </citation>
    <scope>NUCLEOTIDE SEQUENCE [LARGE SCALE GENOMIC DNA]</scope>
    <source>
        <strain evidence="3">cv. Old Blush</strain>
    </source>
</reference>
<dbReference type="STRING" id="74649.A0A2P6PV63"/>
<name>A0A2P6PV63_ROSCH</name>